<protein>
    <submittedName>
        <fullName evidence="7">Gamma-tubulin complex component</fullName>
    </submittedName>
</protein>
<organism evidence="7 8">
    <name type="scientific">Haematococcus lacustris</name>
    <name type="common">Green alga</name>
    <name type="synonym">Haematococcus pluvialis</name>
    <dbReference type="NCBI Taxonomy" id="44745"/>
    <lineage>
        <taxon>Eukaryota</taxon>
        <taxon>Viridiplantae</taxon>
        <taxon>Chlorophyta</taxon>
        <taxon>core chlorophytes</taxon>
        <taxon>Chlorophyceae</taxon>
        <taxon>CS clade</taxon>
        <taxon>Chlamydomonadales</taxon>
        <taxon>Haematococcaceae</taxon>
        <taxon>Haematococcus</taxon>
    </lineage>
</organism>
<comment type="caution">
    <text evidence="7">The sequence shown here is derived from an EMBL/GenBank/DDBJ whole genome shotgun (WGS) entry which is preliminary data.</text>
</comment>
<comment type="similarity">
    <text evidence="2">Belongs to the TUBGCP family.</text>
</comment>
<dbReference type="Gene3D" id="1.20.120.1900">
    <property type="entry name" value="Gamma-tubulin complex, C-terminal domain"/>
    <property type="match status" value="1"/>
</dbReference>
<gene>
    <name evidence="7" type="ORF">HaLaN_25321</name>
</gene>
<dbReference type="InterPro" id="IPR040457">
    <property type="entry name" value="GCP_C"/>
</dbReference>
<accession>A0A699ZWJ5</accession>
<dbReference type="Pfam" id="PF04130">
    <property type="entry name" value="GCP_C_terminal"/>
    <property type="match status" value="1"/>
</dbReference>
<sequence>MLSCKLAWPITLVVPPRALATYQLVFKHLFGLKHAERQLASAWHRLQAARNAS</sequence>
<evidence type="ECO:0000256" key="1">
    <source>
        <dbReference type="ARBA" id="ARBA00004245"/>
    </source>
</evidence>
<feature type="domain" description="Gamma tubulin complex component C-terminal" evidence="6">
    <location>
        <begin position="2"/>
        <end position="49"/>
    </location>
</feature>
<dbReference type="AlphaFoldDB" id="A0A699ZWJ5"/>
<dbReference type="GO" id="GO:0005874">
    <property type="term" value="C:microtubule"/>
    <property type="evidence" value="ECO:0007669"/>
    <property type="project" value="UniProtKB-KW"/>
</dbReference>
<evidence type="ECO:0000313" key="8">
    <source>
        <dbReference type="Proteomes" id="UP000485058"/>
    </source>
</evidence>
<evidence type="ECO:0000256" key="3">
    <source>
        <dbReference type="ARBA" id="ARBA00022490"/>
    </source>
</evidence>
<evidence type="ECO:0000256" key="2">
    <source>
        <dbReference type="ARBA" id="ARBA00010337"/>
    </source>
</evidence>
<evidence type="ECO:0000256" key="5">
    <source>
        <dbReference type="ARBA" id="ARBA00023212"/>
    </source>
</evidence>
<keyword evidence="4" id="KW-0493">Microtubule</keyword>
<evidence type="ECO:0000259" key="6">
    <source>
        <dbReference type="Pfam" id="PF04130"/>
    </source>
</evidence>
<name>A0A699ZWJ5_HAELA</name>
<dbReference type="InterPro" id="IPR042241">
    <property type="entry name" value="GCP_C_sf"/>
</dbReference>
<proteinExistence type="inferred from homology"/>
<keyword evidence="5" id="KW-0206">Cytoskeleton</keyword>
<dbReference type="Proteomes" id="UP000485058">
    <property type="component" value="Unassembled WGS sequence"/>
</dbReference>
<feature type="non-terminal residue" evidence="7">
    <location>
        <position position="53"/>
    </location>
</feature>
<reference evidence="7 8" key="1">
    <citation type="submission" date="2020-02" db="EMBL/GenBank/DDBJ databases">
        <title>Draft genome sequence of Haematococcus lacustris strain NIES-144.</title>
        <authorList>
            <person name="Morimoto D."/>
            <person name="Nakagawa S."/>
            <person name="Yoshida T."/>
            <person name="Sawayama S."/>
        </authorList>
    </citation>
    <scope>NUCLEOTIDE SEQUENCE [LARGE SCALE GENOMIC DNA]</scope>
    <source>
        <strain evidence="7 8">NIES-144</strain>
    </source>
</reference>
<evidence type="ECO:0000256" key="4">
    <source>
        <dbReference type="ARBA" id="ARBA00022701"/>
    </source>
</evidence>
<dbReference type="EMBL" id="BLLF01003337">
    <property type="protein sequence ID" value="GFH27063.1"/>
    <property type="molecule type" value="Genomic_DNA"/>
</dbReference>
<keyword evidence="8" id="KW-1185">Reference proteome</keyword>
<comment type="subcellular location">
    <subcellularLocation>
        <location evidence="1">Cytoplasm</location>
        <location evidence="1">Cytoskeleton</location>
    </subcellularLocation>
</comment>
<keyword evidence="3" id="KW-0963">Cytoplasm</keyword>
<evidence type="ECO:0000313" key="7">
    <source>
        <dbReference type="EMBL" id="GFH27063.1"/>
    </source>
</evidence>
<dbReference type="GO" id="GO:0043015">
    <property type="term" value="F:gamma-tubulin binding"/>
    <property type="evidence" value="ECO:0007669"/>
    <property type="project" value="InterPro"/>
</dbReference>